<dbReference type="AlphaFoldDB" id="M0B5R5"/>
<dbReference type="Proteomes" id="UP000011554">
    <property type="component" value="Unassembled WGS sequence"/>
</dbReference>
<protein>
    <recommendedName>
        <fullName evidence="3">Sulfatase</fullName>
    </recommendedName>
</protein>
<dbReference type="InterPro" id="IPR017850">
    <property type="entry name" value="Alkaline_phosphatase_core_sf"/>
</dbReference>
<accession>M0B5R5</accession>
<dbReference type="SUPFAM" id="SSF53649">
    <property type="entry name" value="Alkaline phosphatase-like"/>
    <property type="match status" value="1"/>
</dbReference>
<dbReference type="EMBL" id="AOIO01000010">
    <property type="protein sequence ID" value="ELZ04979.1"/>
    <property type="molecule type" value="Genomic_DNA"/>
</dbReference>
<evidence type="ECO:0008006" key="3">
    <source>
        <dbReference type="Google" id="ProtNLM"/>
    </source>
</evidence>
<gene>
    <name evidence="1" type="ORF">C481_03482</name>
</gene>
<organism evidence="1 2">
    <name type="scientific">Natrialba asiatica (strain ATCC 700177 / DSM 12278 / JCM 9576 / FERM P-10747 / NBRC 102637 / 172P1)</name>
    <dbReference type="NCBI Taxonomy" id="29540"/>
    <lineage>
        <taxon>Archaea</taxon>
        <taxon>Methanobacteriati</taxon>
        <taxon>Methanobacteriota</taxon>
        <taxon>Stenosarchaea group</taxon>
        <taxon>Halobacteria</taxon>
        <taxon>Halobacteriales</taxon>
        <taxon>Natrialbaceae</taxon>
        <taxon>Natrialba</taxon>
    </lineage>
</organism>
<sequence length="103" mass="11696">MSGEISREAVWSQYISELESVIDSVGTLLENFDADRVVITSDHGEAFGEWLGYKHRGGTIHPHVRRVPWAVTTATDTHTYAPELDLKETEMEREKMLEALGYM</sequence>
<name>M0B5R5_NATA1</name>
<evidence type="ECO:0000313" key="1">
    <source>
        <dbReference type="EMBL" id="ELZ04979.1"/>
    </source>
</evidence>
<dbReference type="eggNOG" id="arCOG04525">
    <property type="taxonomic scope" value="Archaea"/>
</dbReference>
<reference evidence="1 2" key="1">
    <citation type="journal article" date="2014" name="PLoS Genet.">
        <title>Phylogenetically driven sequencing of extremely halophilic archaea reveals strategies for static and dynamic osmo-response.</title>
        <authorList>
            <person name="Becker E.A."/>
            <person name="Seitzer P.M."/>
            <person name="Tritt A."/>
            <person name="Larsen D."/>
            <person name="Krusor M."/>
            <person name="Yao A.I."/>
            <person name="Wu D."/>
            <person name="Madern D."/>
            <person name="Eisen J.A."/>
            <person name="Darling A.E."/>
            <person name="Facciotti M.T."/>
        </authorList>
    </citation>
    <scope>NUCLEOTIDE SEQUENCE [LARGE SCALE GENOMIC DNA]</scope>
    <source>
        <strain evidence="1 2">DSM 12278</strain>
    </source>
</reference>
<dbReference type="Gene3D" id="3.40.720.10">
    <property type="entry name" value="Alkaline Phosphatase, subunit A"/>
    <property type="match status" value="1"/>
</dbReference>
<comment type="caution">
    <text evidence="1">The sequence shown here is derived from an EMBL/GenBank/DDBJ whole genome shotgun (WGS) entry which is preliminary data.</text>
</comment>
<proteinExistence type="predicted"/>
<keyword evidence="2" id="KW-1185">Reference proteome</keyword>
<evidence type="ECO:0000313" key="2">
    <source>
        <dbReference type="Proteomes" id="UP000011554"/>
    </source>
</evidence>